<evidence type="ECO:0000259" key="5">
    <source>
        <dbReference type="Pfam" id="PF13193"/>
    </source>
</evidence>
<protein>
    <submittedName>
        <fullName evidence="6">Putative acyl-coa synthetase</fullName>
    </submittedName>
</protein>
<feature type="signal peptide" evidence="3">
    <location>
        <begin position="1"/>
        <end position="17"/>
    </location>
</feature>
<name>A0A4D5RV18_IXOSC</name>
<evidence type="ECO:0000259" key="4">
    <source>
        <dbReference type="Pfam" id="PF00501"/>
    </source>
</evidence>
<keyword evidence="3" id="KW-0732">Signal</keyword>
<reference evidence="6" key="1">
    <citation type="submission" date="2019-04" db="EMBL/GenBank/DDBJ databases">
        <title>An insight into the mialome of Ixodes scapularis.</title>
        <authorList>
            <person name="Ribeiro J.M."/>
            <person name="Mather T.N."/>
            <person name="Karim S."/>
        </authorList>
    </citation>
    <scope>NUCLEOTIDE SEQUENCE</scope>
</reference>
<dbReference type="VEuPathDB" id="VectorBase:ISCI007238"/>
<dbReference type="Pfam" id="PF00501">
    <property type="entry name" value="AMP-binding"/>
    <property type="match status" value="1"/>
</dbReference>
<dbReference type="SUPFAM" id="SSF56801">
    <property type="entry name" value="Acetyl-CoA synthetase-like"/>
    <property type="match status" value="1"/>
</dbReference>
<comment type="subcellular location">
    <subcellularLocation>
        <location evidence="1">Peroxisome</location>
    </subcellularLocation>
</comment>
<dbReference type="Pfam" id="PF13193">
    <property type="entry name" value="AMP-binding_C"/>
    <property type="match status" value="1"/>
</dbReference>
<organism evidence="6">
    <name type="scientific">Ixodes scapularis</name>
    <name type="common">Black-legged tick</name>
    <name type="synonym">Deer tick</name>
    <dbReference type="NCBI Taxonomy" id="6945"/>
    <lineage>
        <taxon>Eukaryota</taxon>
        <taxon>Metazoa</taxon>
        <taxon>Ecdysozoa</taxon>
        <taxon>Arthropoda</taxon>
        <taxon>Chelicerata</taxon>
        <taxon>Arachnida</taxon>
        <taxon>Acari</taxon>
        <taxon>Parasitiformes</taxon>
        <taxon>Ixodida</taxon>
        <taxon>Ixodoidea</taxon>
        <taxon>Ixodidae</taxon>
        <taxon>Ixodinae</taxon>
        <taxon>Ixodes</taxon>
    </lineage>
</organism>
<evidence type="ECO:0000256" key="3">
    <source>
        <dbReference type="SAM" id="SignalP"/>
    </source>
</evidence>
<dbReference type="VEuPathDB" id="VectorBase:ISCP_013473"/>
<keyword evidence="2" id="KW-0576">Peroxisome</keyword>
<dbReference type="Gene3D" id="3.40.50.980">
    <property type="match status" value="2"/>
</dbReference>
<dbReference type="GO" id="GO:0005777">
    <property type="term" value="C:peroxisome"/>
    <property type="evidence" value="ECO:0007669"/>
    <property type="project" value="UniProtKB-SubCell"/>
</dbReference>
<dbReference type="Gene3D" id="3.30.300.30">
    <property type="match status" value="1"/>
</dbReference>
<feature type="domain" description="AMP-binding enzyme C-terminal" evidence="5">
    <location>
        <begin position="354"/>
        <end position="434"/>
    </location>
</feature>
<evidence type="ECO:0000256" key="2">
    <source>
        <dbReference type="ARBA" id="ARBA00023140"/>
    </source>
</evidence>
<evidence type="ECO:0000256" key="1">
    <source>
        <dbReference type="ARBA" id="ARBA00004275"/>
    </source>
</evidence>
<feature type="chain" id="PRO_5020032752" evidence="3">
    <location>
        <begin position="18"/>
        <end position="454"/>
    </location>
</feature>
<evidence type="ECO:0000313" key="6">
    <source>
        <dbReference type="EMBL" id="MOY39847.1"/>
    </source>
</evidence>
<dbReference type="OrthoDB" id="3633556at2759"/>
<dbReference type="InterPro" id="IPR045851">
    <property type="entry name" value="AMP-bd_C_sf"/>
</dbReference>
<dbReference type="VEuPathDB" id="VectorBase:ISCW007238"/>
<proteinExistence type="predicted"/>
<dbReference type="InterPro" id="IPR025110">
    <property type="entry name" value="AMP-bd_C"/>
</dbReference>
<dbReference type="PROSITE" id="PS00455">
    <property type="entry name" value="AMP_BINDING"/>
    <property type="match status" value="1"/>
</dbReference>
<dbReference type="Gene3D" id="2.30.38.10">
    <property type="entry name" value="Luciferase, Domain 3"/>
    <property type="match status" value="1"/>
</dbReference>
<dbReference type="InterPro" id="IPR000873">
    <property type="entry name" value="AMP-dep_synth/lig_dom"/>
</dbReference>
<accession>A0A4D5RV18</accession>
<dbReference type="AlphaFoldDB" id="A0A4D5RV18"/>
<dbReference type="InterPro" id="IPR020845">
    <property type="entry name" value="AMP-binding_CS"/>
</dbReference>
<feature type="domain" description="AMP-dependent synthetase/ligase" evidence="4">
    <location>
        <begin position="1"/>
        <end position="303"/>
    </location>
</feature>
<dbReference type="PANTHER" id="PTHR24096">
    <property type="entry name" value="LONG-CHAIN-FATTY-ACID--COA LIGASE"/>
    <property type="match status" value="1"/>
</dbReference>
<dbReference type="PANTHER" id="PTHR24096:SF422">
    <property type="entry name" value="BCDNA.GH02901"/>
    <property type="match status" value="1"/>
</dbReference>
<dbReference type="EMBL" id="GHJT01005876">
    <property type="protein sequence ID" value="MOY39847.1"/>
    <property type="molecule type" value="Transcribed_RNA"/>
</dbReference>
<sequence>MAAAFAVMFAGGTVVLARPTMVARELLYQIRDSECSFVLTDELCTGTVLQIKDDHPLKGLFVIGNVTGFTNIRQFEELSEDSLTEYVPYDTKDEVAAIVYTSGSTGLPKGVEISHSAYVSSLLAIETVKICTEDDVYLASNPLTHLSGFVLNGFCMCLGATVVYREPTIALHELIEVIEKHKVTLMVSFPAKMQSLLIQARRTGVEIPSVKTLAIGGSPFTKSLGKDLRDLFRCETLANVYGMSEVAGLISTTPKGQVTLEHSGFAGPGTKIKITDINTGATLGPFEHGEICVQSKSVMRAYYKKPEATAAALDKDGWLKTGDLGYYDEEGHLYFVERLKEMIKCMDNQLAPAELEQILLAHDAVKEVVVVGVPSPKYGEAPAACVVLDDACQLPKEEIKQKLIELVAGQTAVYKHLYAGVIFVDFIPKAENGKVMRHELRSKFVTREPMDAEQ</sequence>